<keyword evidence="1" id="KW-0472">Membrane</keyword>
<keyword evidence="1" id="KW-1133">Transmembrane helix</keyword>
<evidence type="ECO:0008006" key="4">
    <source>
        <dbReference type="Google" id="ProtNLM"/>
    </source>
</evidence>
<keyword evidence="3" id="KW-1185">Reference proteome</keyword>
<keyword evidence="1" id="KW-0812">Transmembrane</keyword>
<feature type="transmembrane region" description="Helical" evidence="1">
    <location>
        <begin position="28"/>
        <end position="50"/>
    </location>
</feature>
<proteinExistence type="predicted"/>
<dbReference type="Proteomes" id="UP000626180">
    <property type="component" value="Unassembled WGS sequence"/>
</dbReference>
<gene>
    <name evidence="2" type="ORF">IRZ65_21260</name>
</gene>
<protein>
    <recommendedName>
        <fullName evidence="4">Transmembrane protein</fullName>
    </recommendedName>
</protein>
<feature type="transmembrane region" description="Helical" evidence="1">
    <location>
        <begin position="131"/>
        <end position="148"/>
    </location>
</feature>
<name>A0ABS0FSB9_PSELU</name>
<feature type="transmembrane region" description="Helical" evidence="1">
    <location>
        <begin position="100"/>
        <end position="119"/>
    </location>
</feature>
<accession>A0ABS0FSB9</accession>
<evidence type="ECO:0000313" key="2">
    <source>
        <dbReference type="EMBL" id="MBF8643202.1"/>
    </source>
</evidence>
<comment type="caution">
    <text evidence="2">The sequence shown here is derived from an EMBL/GenBank/DDBJ whole genome shotgun (WGS) entry which is preliminary data.</text>
</comment>
<sequence length="326" mass="35962">MNIQAQVFRQGLAELDERCCWLKSKTGLLWKTVIIVLELYLIALAASWMLGDPGTISSIDIPAELAQLLKGVADSSSGSPDAEFGMAATEILESAHSLPFGRLATYAVPLLLLFSFIEANCRFLSGEPKSALIVALPPIMLAGFLWYGESLLGLGHNISAIEEGRAQDVASQLRSLEKNGKNVDSLQADYLLAQMIARYHGDPEAGDDLSEEAKNWYRYNSGIAKRFTDALIARQGQALFEIDPDQLYAIENFVYGKLHSQVAVDHERNHNRLLEVFNAAEMLMLALLTGLLILGTGILLLRMTFNRRAARIRSLPGNSLEREQEV</sequence>
<feature type="transmembrane region" description="Helical" evidence="1">
    <location>
        <begin position="282"/>
        <end position="301"/>
    </location>
</feature>
<dbReference type="EMBL" id="JADMCD010000014">
    <property type="protein sequence ID" value="MBF8643202.1"/>
    <property type="molecule type" value="Genomic_DNA"/>
</dbReference>
<organism evidence="2 3">
    <name type="scientific">Pseudomonas luteola</name>
    <dbReference type="NCBI Taxonomy" id="47886"/>
    <lineage>
        <taxon>Bacteria</taxon>
        <taxon>Pseudomonadati</taxon>
        <taxon>Pseudomonadota</taxon>
        <taxon>Gammaproteobacteria</taxon>
        <taxon>Pseudomonadales</taxon>
        <taxon>Pseudomonadaceae</taxon>
        <taxon>Pseudomonas</taxon>
    </lineage>
</organism>
<evidence type="ECO:0000256" key="1">
    <source>
        <dbReference type="SAM" id="Phobius"/>
    </source>
</evidence>
<dbReference type="RefSeq" id="WP_196122283.1">
    <property type="nucleotide sequence ID" value="NZ_JADMCD010000014.1"/>
</dbReference>
<reference evidence="2 3" key="1">
    <citation type="submission" date="2020-10" db="EMBL/GenBank/DDBJ databases">
        <title>Genome sequences of Pseudomonas isolates.</title>
        <authorList>
            <person name="Wessels L."/>
            <person name="Reich F."/>
            <person name="Hammerl J."/>
        </authorList>
    </citation>
    <scope>NUCLEOTIDE SEQUENCE [LARGE SCALE GENOMIC DNA]</scope>
    <source>
        <strain evidence="2 3">20-MO00624-0</strain>
    </source>
</reference>
<evidence type="ECO:0000313" key="3">
    <source>
        <dbReference type="Proteomes" id="UP000626180"/>
    </source>
</evidence>